<proteinExistence type="predicted"/>
<accession>A0A075FN53</accession>
<dbReference type="EMBL" id="KF900377">
    <property type="protein sequence ID" value="AIE92829.1"/>
    <property type="molecule type" value="Genomic_DNA"/>
</dbReference>
<feature type="region of interest" description="Disordered" evidence="1">
    <location>
        <begin position="73"/>
        <end position="112"/>
    </location>
</feature>
<dbReference type="AlphaFoldDB" id="A0A075FN53"/>
<feature type="compositionally biased region" description="Low complexity" evidence="1">
    <location>
        <begin position="73"/>
        <end position="84"/>
    </location>
</feature>
<feature type="region of interest" description="Disordered" evidence="1">
    <location>
        <begin position="1"/>
        <end position="47"/>
    </location>
</feature>
<reference evidence="2" key="1">
    <citation type="journal article" date="2014" name="Genome Biol. Evol.">
        <title>Pangenome evidence for extensive interdomain horizontal transfer affecting lineage core and shell genes in uncultured planktonic thaumarchaeota and euryarchaeota.</title>
        <authorList>
            <person name="Deschamps P."/>
            <person name="Zivanovic Y."/>
            <person name="Moreira D."/>
            <person name="Rodriguez-Valera F."/>
            <person name="Lopez-Garcia P."/>
        </authorList>
    </citation>
    <scope>NUCLEOTIDE SEQUENCE</scope>
</reference>
<protein>
    <submittedName>
        <fullName evidence="2">Uncharacterized protein</fullName>
    </submittedName>
</protein>
<feature type="compositionally biased region" description="Polar residues" evidence="1">
    <location>
        <begin position="99"/>
        <end position="112"/>
    </location>
</feature>
<organism evidence="2">
    <name type="scientific">uncultured marine group II/III euryarchaeote AD1000_28_D03</name>
    <dbReference type="NCBI Taxonomy" id="1457747"/>
    <lineage>
        <taxon>Archaea</taxon>
        <taxon>Methanobacteriati</taxon>
        <taxon>Methanobacteriota</taxon>
        <taxon>environmental samples</taxon>
    </lineage>
</organism>
<evidence type="ECO:0000256" key="1">
    <source>
        <dbReference type="SAM" id="MobiDB-lite"/>
    </source>
</evidence>
<name>A0A075FN53_9EURY</name>
<evidence type="ECO:0000313" key="2">
    <source>
        <dbReference type="EMBL" id="AIE92829.1"/>
    </source>
</evidence>
<feature type="compositionally biased region" description="Pro residues" evidence="1">
    <location>
        <begin position="21"/>
        <end position="30"/>
    </location>
</feature>
<sequence>MSTTSPKVTGTGSSGSRMKPPRLPSNPVPTPMAQSLGGIASQSTPARLSESMTAAFRSSMSVRTLDMARTWDSYDSSSIPSASPHFRASRCPNEPAPWTRTTDLPESLSSRTTPDTASILSVLTCRYRDLSVISPPPNFNTTLDILLDIATGCMT</sequence>
<feature type="compositionally biased region" description="Polar residues" evidence="1">
    <location>
        <begin position="1"/>
        <end position="16"/>
    </location>
</feature>